<evidence type="ECO:0000256" key="1">
    <source>
        <dbReference type="SAM" id="Coils"/>
    </source>
</evidence>
<dbReference type="PANTHER" id="PTHR45615">
    <property type="entry name" value="MYOSIN HEAVY CHAIN, NON-MUSCLE"/>
    <property type="match status" value="1"/>
</dbReference>
<feature type="compositionally biased region" description="Polar residues" evidence="2">
    <location>
        <begin position="9"/>
        <end position="20"/>
    </location>
</feature>
<feature type="coiled-coil region" evidence="1">
    <location>
        <begin position="184"/>
        <end position="326"/>
    </location>
</feature>
<feature type="compositionally biased region" description="Basic residues" evidence="2">
    <location>
        <begin position="864"/>
        <end position="883"/>
    </location>
</feature>
<feature type="coiled-coil region" evidence="1">
    <location>
        <begin position="436"/>
        <end position="463"/>
    </location>
</feature>
<dbReference type="PANTHER" id="PTHR45615:SF40">
    <property type="entry name" value="MYOSIN HEAVY CHAIN, NON-MUSCLE"/>
    <property type="match status" value="1"/>
</dbReference>
<feature type="coiled-coil region" evidence="1">
    <location>
        <begin position="370"/>
        <end position="404"/>
    </location>
</feature>
<feature type="region of interest" description="Disordered" evidence="2">
    <location>
        <begin position="850"/>
        <end position="883"/>
    </location>
</feature>
<dbReference type="Proteomes" id="UP001549366">
    <property type="component" value="Unassembled WGS sequence"/>
</dbReference>
<protein>
    <submittedName>
        <fullName evidence="3">ABC-type transporter Mla subunit MlaD</fullName>
    </submittedName>
</protein>
<sequence length="883" mass="100075">MDPVRSIPLSYQSQPGNTQIPAFDEVTETPPYVLLECDEPPATPLSERSVSSEPVGQPSIESRGGLLPHFSNYSNQGTLGEAIELPHRNISSGLQTTSTQPEEGSTSNLFEQPLQQGEYLQQNQNPGQPVMDGEVAQLQTFNQTVFNYLQMLTAYFATRPPDDEGLVNRIMILTSYLNRAVMERDNLINSISQSESTIKELQEMLQDKQRELIEASMESDKVKQEVQLLQQQKALQETANEQLTNEFNKVQEARKKQEEYTENLNGRIKELNETIENKHVLLSEKNEVIRAMEMRKMDIQRYQQEVKEVKEKLTEQQNEFSEKESQWAKEKKSIYQLLLSKDQKITDTVSSHSEIKDRLDEIKSQLRTGFDELIHARSQAEKQKQDFENEVVRLRAEHDKEKGELTAENESLYQTINVLKLSIAQNEQSNREIEVILNKEIQINNFESKLSAMEQQLDESNSRHADIVGQLDTTKAQLVQTSQSLDKVSADSKTLFEDNQQLNAELEKETSEKINLKNELEKQLAEVDRLKTELSEQQASILSLEEQLNRQPTQVFDFVTLSASAGHLIDPVSGECSSEPVSSGTASPTIAESVSAKAGVITDEPVASTSQTVPVSGAPQNLEELFQRAEQLKIPQEYVALGYPIRKQNNGHSVTIRSKEDLGDPSKFESDKEREILNEIARVFCNGDTDLVDNYWHQASFLEYFYKCKLVTSWRSLSHFDFCRKMAGVRSLGIDKTDPDAEGIDAEGINVYSKKEVDQLTVWRNEQNYDEDIKGFSPKGWQPWVWLSTLAKAHRENSEDKLMLLAGLWADFSFLMAPKSLRKAAKARIQQNKDPFDWRKLSDTSEEMAIASGGQGETVGMASKGKRKVPMGKSASAKKQRQK</sequence>
<dbReference type="RefSeq" id="WP_354008277.1">
    <property type="nucleotide sequence ID" value="NZ_JBEWTA010000001.1"/>
</dbReference>
<evidence type="ECO:0000256" key="2">
    <source>
        <dbReference type="SAM" id="MobiDB-lite"/>
    </source>
</evidence>
<feature type="region of interest" description="Disordered" evidence="2">
    <location>
        <begin position="39"/>
        <end position="67"/>
    </location>
</feature>
<accession>A0ABV2SK78</accession>
<feature type="coiled-coil region" evidence="1">
    <location>
        <begin position="492"/>
        <end position="547"/>
    </location>
</feature>
<gene>
    <name evidence="3" type="ORF">V5J35_003364</name>
</gene>
<organism evidence="3 4">
    <name type="scientific">Endozoicomonas lisbonensis</name>
    <dbReference type="NCBI Taxonomy" id="3120522"/>
    <lineage>
        <taxon>Bacteria</taxon>
        <taxon>Pseudomonadati</taxon>
        <taxon>Pseudomonadota</taxon>
        <taxon>Gammaproteobacteria</taxon>
        <taxon>Oceanospirillales</taxon>
        <taxon>Endozoicomonadaceae</taxon>
        <taxon>Endozoicomonas</taxon>
    </lineage>
</organism>
<dbReference type="EMBL" id="JBEWTB010000002">
    <property type="protein sequence ID" value="MET4758172.1"/>
    <property type="molecule type" value="Genomic_DNA"/>
</dbReference>
<name>A0ABV2SK78_9GAMM</name>
<evidence type="ECO:0000313" key="3">
    <source>
        <dbReference type="EMBL" id="MET4758172.1"/>
    </source>
</evidence>
<proteinExistence type="predicted"/>
<reference evidence="3 4" key="1">
    <citation type="submission" date="2024-06" db="EMBL/GenBank/DDBJ databases">
        <title>Genomic Encyclopedia of Type Strains, Phase V (KMG-V): Genome sequencing to study the core and pangenomes of soil and plant-associated prokaryotes.</title>
        <authorList>
            <person name="Whitman W."/>
        </authorList>
    </citation>
    <scope>NUCLEOTIDE SEQUENCE [LARGE SCALE GENOMIC DNA]</scope>
    <source>
        <strain evidence="3 4">NE40</strain>
    </source>
</reference>
<keyword evidence="1" id="KW-0175">Coiled coil</keyword>
<keyword evidence="4" id="KW-1185">Reference proteome</keyword>
<evidence type="ECO:0000313" key="4">
    <source>
        <dbReference type="Proteomes" id="UP001549366"/>
    </source>
</evidence>
<feature type="region of interest" description="Disordered" evidence="2">
    <location>
        <begin position="1"/>
        <end position="21"/>
    </location>
</feature>
<comment type="caution">
    <text evidence="3">The sequence shown here is derived from an EMBL/GenBank/DDBJ whole genome shotgun (WGS) entry which is preliminary data.</text>
</comment>